<evidence type="ECO:0000313" key="7">
    <source>
        <dbReference type="EMBL" id="RUL52188.1"/>
    </source>
</evidence>
<keyword evidence="2 3" id="KW-0186">Copper</keyword>
<organism evidence="7 8">
    <name type="scientific">Lysinibacillus antri</name>
    <dbReference type="NCBI Taxonomy" id="2498145"/>
    <lineage>
        <taxon>Bacteria</taxon>
        <taxon>Bacillati</taxon>
        <taxon>Bacillota</taxon>
        <taxon>Bacilli</taxon>
        <taxon>Bacillales</taxon>
        <taxon>Bacillaceae</taxon>
        <taxon>Lysinibacillus</taxon>
    </lineage>
</organism>
<evidence type="ECO:0000256" key="4">
    <source>
        <dbReference type="PIRSR" id="PIRSR603782-2"/>
    </source>
</evidence>
<feature type="chain" id="PRO_5039235369" evidence="5">
    <location>
        <begin position="23"/>
        <end position="204"/>
    </location>
</feature>
<dbReference type="InterPro" id="IPR003782">
    <property type="entry name" value="SCO1/SenC"/>
</dbReference>
<gene>
    <name evidence="7" type="ORF">EK386_10070</name>
</gene>
<feature type="binding site" evidence="3">
    <location>
        <position position="70"/>
    </location>
    <ligand>
        <name>Cu cation</name>
        <dbReference type="ChEBI" id="CHEBI:23378"/>
    </ligand>
</feature>
<feature type="domain" description="Thioredoxin" evidence="6">
    <location>
        <begin position="28"/>
        <end position="199"/>
    </location>
</feature>
<keyword evidence="8" id="KW-1185">Reference proteome</keyword>
<feature type="disulfide bond" description="Redox-active" evidence="4">
    <location>
        <begin position="66"/>
        <end position="70"/>
    </location>
</feature>
<dbReference type="PROSITE" id="PS51257">
    <property type="entry name" value="PROKAR_LIPOPROTEIN"/>
    <property type="match status" value="1"/>
</dbReference>
<dbReference type="AlphaFoldDB" id="A0A3S0QPT8"/>
<keyword evidence="3" id="KW-0479">Metal-binding</keyword>
<sequence length="204" mass="23200">MKKRLLSLVGMLVIATILGACSNYKFKADTEYTIADFEVTDHNGETVTLESLKGKPWLAMFIFTNCTTICQPMTFNMTMIQEELKKLGVEDYNIVGFSVDPANDSPEVLKQYLSHYSIPDESKWHFVTGYDQKWIEQFGLNSFKTLVRMPAEGDQVLHASTFYIVDEKGVAVKNYTGYSETKDGVPFETIAMDMEALIKERLEK</sequence>
<dbReference type="EMBL" id="RYYR01000011">
    <property type="protein sequence ID" value="RUL52188.1"/>
    <property type="molecule type" value="Genomic_DNA"/>
</dbReference>
<evidence type="ECO:0000256" key="5">
    <source>
        <dbReference type="SAM" id="SignalP"/>
    </source>
</evidence>
<dbReference type="PROSITE" id="PS51352">
    <property type="entry name" value="THIOREDOXIN_2"/>
    <property type="match status" value="1"/>
</dbReference>
<comment type="similarity">
    <text evidence="1">Belongs to the SCO1/2 family.</text>
</comment>
<evidence type="ECO:0000256" key="3">
    <source>
        <dbReference type="PIRSR" id="PIRSR603782-1"/>
    </source>
</evidence>
<dbReference type="Pfam" id="PF02630">
    <property type="entry name" value="SCO1-SenC"/>
    <property type="match status" value="1"/>
</dbReference>
<dbReference type="InterPro" id="IPR036249">
    <property type="entry name" value="Thioredoxin-like_sf"/>
</dbReference>
<protein>
    <submittedName>
        <fullName evidence="7">SCO family protein</fullName>
    </submittedName>
</protein>
<dbReference type="CDD" id="cd02968">
    <property type="entry name" value="SCO"/>
    <property type="match status" value="1"/>
</dbReference>
<dbReference type="GO" id="GO:0046872">
    <property type="term" value="F:metal ion binding"/>
    <property type="evidence" value="ECO:0007669"/>
    <property type="project" value="UniProtKB-KW"/>
</dbReference>
<dbReference type="Gene3D" id="3.40.30.10">
    <property type="entry name" value="Glutaredoxin"/>
    <property type="match status" value="1"/>
</dbReference>
<proteinExistence type="inferred from homology"/>
<dbReference type="PANTHER" id="PTHR12151:SF25">
    <property type="entry name" value="LINALOOL DEHYDRATASE_ISOMERASE DOMAIN-CONTAINING PROTEIN"/>
    <property type="match status" value="1"/>
</dbReference>
<dbReference type="PANTHER" id="PTHR12151">
    <property type="entry name" value="ELECTRON TRANSPORT PROTIN SCO1/SENC FAMILY MEMBER"/>
    <property type="match status" value="1"/>
</dbReference>
<evidence type="ECO:0000313" key="8">
    <source>
        <dbReference type="Proteomes" id="UP000287910"/>
    </source>
</evidence>
<keyword evidence="5" id="KW-0732">Signal</keyword>
<dbReference type="Proteomes" id="UP000287910">
    <property type="component" value="Unassembled WGS sequence"/>
</dbReference>
<evidence type="ECO:0000256" key="1">
    <source>
        <dbReference type="ARBA" id="ARBA00010996"/>
    </source>
</evidence>
<evidence type="ECO:0000259" key="6">
    <source>
        <dbReference type="PROSITE" id="PS51352"/>
    </source>
</evidence>
<feature type="signal peptide" evidence="5">
    <location>
        <begin position="1"/>
        <end position="22"/>
    </location>
</feature>
<dbReference type="InterPro" id="IPR013766">
    <property type="entry name" value="Thioredoxin_domain"/>
</dbReference>
<dbReference type="RefSeq" id="WP_126659036.1">
    <property type="nucleotide sequence ID" value="NZ_RYYR01000011.1"/>
</dbReference>
<feature type="binding site" evidence="3">
    <location>
        <position position="158"/>
    </location>
    <ligand>
        <name>Cu cation</name>
        <dbReference type="ChEBI" id="CHEBI:23378"/>
    </ligand>
</feature>
<dbReference type="SUPFAM" id="SSF52833">
    <property type="entry name" value="Thioredoxin-like"/>
    <property type="match status" value="1"/>
</dbReference>
<comment type="caution">
    <text evidence="7">The sequence shown here is derived from an EMBL/GenBank/DDBJ whole genome shotgun (WGS) entry which is preliminary data.</text>
</comment>
<evidence type="ECO:0000256" key="2">
    <source>
        <dbReference type="ARBA" id="ARBA00023008"/>
    </source>
</evidence>
<reference evidence="7 8" key="1">
    <citation type="submission" date="2018-12" db="EMBL/GenBank/DDBJ databases">
        <title>Lysinibacillus antri sp. nov., isolated from a cave soil.</title>
        <authorList>
            <person name="Narsing Rao M.P."/>
            <person name="Zhang H."/>
            <person name="Dong Z.-Y."/>
            <person name="Niu X.-K."/>
            <person name="Zhang K."/>
            <person name="Fang B.-Z."/>
            <person name="Kang Y.-Q."/>
            <person name="Xiao M."/>
            <person name="Li W.-J."/>
        </authorList>
    </citation>
    <scope>NUCLEOTIDE SEQUENCE [LARGE SCALE GENOMIC DNA]</scope>
    <source>
        <strain evidence="7 8">SYSU K30002</strain>
    </source>
</reference>
<accession>A0A3S0QPT8</accession>
<keyword evidence="4" id="KW-1015">Disulfide bond</keyword>
<name>A0A3S0QPT8_9BACI</name>
<feature type="binding site" evidence="3">
    <location>
        <position position="66"/>
    </location>
    <ligand>
        <name>Cu cation</name>
        <dbReference type="ChEBI" id="CHEBI:23378"/>
    </ligand>
</feature>